<dbReference type="CDD" id="cd00093">
    <property type="entry name" value="HTH_XRE"/>
    <property type="match status" value="1"/>
</dbReference>
<dbReference type="SUPFAM" id="SSF47413">
    <property type="entry name" value="lambda repressor-like DNA-binding domains"/>
    <property type="match status" value="1"/>
</dbReference>
<evidence type="ECO:0000313" key="2">
    <source>
        <dbReference type="EMBL" id="RZS31346.1"/>
    </source>
</evidence>
<dbReference type="Pfam" id="PF13560">
    <property type="entry name" value="HTH_31"/>
    <property type="match status" value="1"/>
</dbReference>
<dbReference type="Pfam" id="PF19054">
    <property type="entry name" value="DUF5753"/>
    <property type="match status" value="1"/>
</dbReference>
<dbReference type="AlphaFoldDB" id="A0A4Q7KDW2"/>
<dbReference type="PROSITE" id="PS50943">
    <property type="entry name" value="HTH_CROC1"/>
    <property type="match status" value="1"/>
</dbReference>
<evidence type="ECO:0000259" key="1">
    <source>
        <dbReference type="PROSITE" id="PS50943"/>
    </source>
</evidence>
<name>A0A4Q7KDW2_9PSEU</name>
<dbReference type="InterPro" id="IPR043917">
    <property type="entry name" value="DUF5753"/>
</dbReference>
<dbReference type="SMART" id="SM00530">
    <property type="entry name" value="HTH_XRE"/>
    <property type="match status" value="1"/>
</dbReference>
<proteinExistence type="predicted"/>
<dbReference type="Gene3D" id="1.10.260.40">
    <property type="entry name" value="lambda repressor-like DNA-binding domains"/>
    <property type="match status" value="1"/>
</dbReference>
<dbReference type="Proteomes" id="UP000294257">
    <property type="component" value="Unassembled WGS sequence"/>
</dbReference>
<gene>
    <name evidence="2" type="ORF">EV193_11437</name>
</gene>
<dbReference type="RefSeq" id="WP_130348163.1">
    <property type="nucleotide sequence ID" value="NZ_SGWQ01000014.1"/>
</dbReference>
<evidence type="ECO:0000313" key="3">
    <source>
        <dbReference type="Proteomes" id="UP000294257"/>
    </source>
</evidence>
<protein>
    <submittedName>
        <fullName evidence="2">Helix-turn-helix protein</fullName>
    </submittedName>
</protein>
<dbReference type="EMBL" id="SGWQ01000014">
    <property type="protein sequence ID" value="RZS31346.1"/>
    <property type="molecule type" value="Genomic_DNA"/>
</dbReference>
<feature type="domain" description="HTH cro/C1-type" evidence="1">
    <location>
        <begin position="16"/>
        <end position="70"/>
    </location>
</feature>
<accession>A0A4Q7KDW2</accession>
<dbReference type="InterPro" id="IPR010982">
    <property type="entry name" value="Lambda_DNA-bd_dom_sf"/>
</dbReference>
<organism evidence="2 3">
    <name type="scientific">Herbihabitans rhizosphaerae</name>
    <dbReference type="NCBI Taxonomy" id="1872711"/>
    <lineage>
        <taxon>Bacteria</taxon>
        <taxon>Bacillati</taxon>
        <taxon>Actinomycetota</taxon>
        <taxon>Actinomycetes</taxon>
        <taxon>Pseudonocardiales</taxon>
        <taxon>Pseudonocardiaceae</taxon>
        <taxon>Herbihabitans</taxon>
    </lineage>
</organism>
<dbReference type="InterPro" id="IPR001387">
    <property type="entry name" value="Cro/C1-type_HTH"/>
</dbReference>
<reference evidence="2 3" key="1">
    <citation type="submission" date="2019-02" db="EMBL/GenBank/DDBJ databases">
        <title>Genomic Encyclopedia of Type Strains, Phase IV (KMG-IV): sequencing the most valuable type-strain genomes for metagenomic binning, comparative biology and taxonomic classification.</title>
        <authorList>
            <person name="Goeker M."/>
        </authorList>
    </citation>
    <scope>NUCLEOTIDE SEQUENCE [LARGE SCALE GENOMIC DNA]</scope>
    <source>
        <strain evidence="2 3">DSM 101727</strain>
    </source>
</reference>
<dbReference type="GO" id="GO:0003677">
    <property type="term" value="F:DNA binding"/>
    <property type="evidence" value="ECO:0007669"/>
    <property type="project" value="InterPro"/>
</dbReference>
<comment type="caution">
    <text evidence="2">The sequence shown here is derived from an EMBL/GenBank/DDBJ whole genome shotgun (WGS) entry which is preliminary data.</text>
</comment>
<sequence>MARRGHAQRVPLGEALAAARNAAGLTQVQAASVLRCGQAKINKVEAGANTISQQDLDRLLRFYDPPADICDEILLLAAQASGGPSAGVSANRDYVKLLMLERTAREILVFHTERLPNILQSEQYLLTQYERAKELDDPNSILRAHREREHIFTMERPPRYRAVLSPSSFYRVPGGCDGRRANLVIDQAQHLVTLAARYAPHLTIQVLWWGADLPFVPHDHTVLRFDGEQKDQVYVEYGAGESKLYSGVEKVDAHVGYWEAVHTAALSQEDSQKFLLDLIDRGGIVW</sequence>
<dbReference type="OrthoDB" id="3634701at2"/>
<keyword evidence="3" id="KW-1185">Reference proteome</keyword>